<keyword evidence="6 8" id="KW-1133">Transmembrane helix</keyword>
<evidence type="ECO:0000313" key="9">
    <source>
        <dbReference type="EMBL" id="GAA0727736.1"/>
    </source>
</evidence>
<comment type="caution">
    <text evidence="9">The sequence shown here is derived from an EMBL/GenBank/DDBJ whole genome shotgun (WGS) entry which is preliminary data.</text>
</comment>
<feature type="transmembrane region" description="Helical" evidence="8">
    <location>
        <begin position="20"/>
        <end position="43"/>
    </location>
</feature>
<feature type="transmembrane region" description="Helical" evidence="8">
    <location>
        <begin position="167"/>
        <end position="186"/>
    </location>
</feature>
<evidence type="ECO:0000256" key="1">
    <source>
        <dbReference type="ARBA" id="ARBA00004651"/>
    </source>
</evidence>
<evidence type="ECO:0000313" key="10">
    <source>
        <dbReference type="Proteomes" id="UP001500339"/>
    </source>
</evidence>
<dbReference type="EMBL" id="BAAACF010000003">
    <property type="protein sequence ID" value="GAA0727736.1"/>
    <property type="molecule type" value="Genomic_DNA"/>
</dbReference>
<feature type="transmembrane region" description="Helical" evidence="8">
    <location>
        <begin position="198"/>
        <end position="218"/>
    </location>
</feature>
<keyword evidence="4" id="KW-1003">Cell membrane</keyword>
<dbReference type="PROSITE" id="PS01116">
    <property type="entry name" value="XANTH_URACIL_PERMASE"/>
    <property type="match status" value="1"/>
</dbReference>
<dbReference type="PANTHER" id="PTHR42810">
    <property type="entry name" value="PURINE PERMEASE C1399.01C-RELATED"/>
    <property type="match status" value="1"/>
</dbReference>
<organism evidence="9 10">
    <name type="scientific">Clostridium malenominatum</name>
    <dbReference type="NCBI Taxonomy" id="1539"/>
    <lineage>
        <taxon>Bacteria</taxon>
        <taxon>Bacillati</taxon>
        <taxon>Bacillota</taxon>
        <taxon>Clostridia</taxon>
        <taxon>Eubacteriales</taxon>
        <taxon>Clostridiaceae</taxon>
        <taxon>Clostridium</taxon>
    </lineage>
</organism>
<dbReference type="NCBIfam" id="TIGR03173">
    <property type="entry name" value="pbuX"/>
    <property type="match status" value="1"/>
</dbReference>
<evidence type="ECO:0000256" key="3">
    <source>
        <dbReference type="ARBA" id="ARBA00022448"/>
    </source>
</evidence>
<evidence type="ECO:0000256" key="6">
    <source>
        <dbReference type="ARBA" id="ARBA00022989"/>
    </source>
</evidence>
<evidence type="ECO:0000256" key="2">
    <source>
        <dbReference type="ARBA" id="ARBA00008821"/>
    </source>
</evidence>
<dbReference type="PANTHER" id="PTHR42810:SF4">
    <property type="entry name" value="URIC ACID TRANSPORTER UACT"/>
    <property type="match status" value="1"/>
</dbReference>
<comment type="subcellular location">
    <subcellularLocation>
        <location evidence="1">Cell membrane</location>
        <topology evidence="1">Multi-pass membrane protein</topology>
    </subcellularLocation>
</comment>
<name>A0ABN1J4D0_9CLOT</name>
<feature type="transmembrane region" description="Helical" evidence="8">
    <location>
        <begin position="239"/>
        <end position="259"/>
    </location>
</feature>
<sequence length="448" mass="46857">MKEDKKELIYSFDGVPPLGTAIPLGLQHVLAMFVGNVTPIIIISNALKLPVEQKAFLIQCAMLVAGIVSLIQCYPIGPVGARLPIIMGTSFGFLPSCLAISAKYGLPGVLGAALIGGIFQIIVGFFLKHIRKYFPPLITGIVLLSIGLSLVGTGMKYFAGGVGAKDFGSLQNLMLGSIVLITVLTFKQFTKGITSMSAVLIALVVGYFVAIPMGKINFASVASASWFSFPMPLKFGIEFHLDAIISMLIMFVISTVETVGNTCGITSGGAGRQATDREVSGAVIADGLGTAFASLFGVLPNTSFGQNVGIITMTKIVNRFAVATGAMFLIITGLFPKVGAIIALMPPSVLGGAAVVMFSMMVVSGINQVTETPLKGRNAMILAVSLGLGVGFSMVPEASKNFPHLIKMIFEGSGVAIATIVAIFLNIVLPADEEDKKVVADKLEELSA</sequence>
<feature type="transmembrane region" description="Helical" evidence="8">
    <location>
        <begin position="349"/>
        <end position="367"/>
    </location>
</feature>
<protein>
    <submittedName>
        <fullName evidence="9">Nucleobase:cation symporter-2 family protein</fullName>
    </submittedName>
</protein>
<dbReference type="InterPro" id="IPR006043">
    <property type="entry name" value="NCS2"/>
</dbReference>
<dbReference type="InterPro" id="IPR017588">
    <property type="entry name" value="UacT-like"/>
</dbReference>
<reference evidence="9 10" key="1">
    <citation type="journal article" date="2019" name="Int. J. Syst. Evol. Microbiol.">
        <title>The Global Catalogue of Microorganisms (GCM) 10K type strain sequencing project: providing services to taxonomists for standard genome sequencing and annotation.</title>
        <authorList>
            <consortium name="The Broad Institute Genomics Platform"/>
            <consortium name="The Broad Institute Genome Sequencing Center for Infectious Disease"/>
            <person name="Wu L."/>
            <person name="Ma J."/>
        </authorList>
    </citation>
    <scope>NUCLEOTIDE SEQUENCE [LARGE SCALE GENOMIC DNA]</scope>
    <source>
        <strain evidence="9 10">JCM 1405</strain>
    </source>
</reference>
<keyword evidence="10" id="KW-1185">Reference proteome</keyword>
<feature type="transmembrane region" description="Helical" evidence="8">
    <location>
        <begin position="133"/>
        <end position="155"/>
    </location>
</feature>
<accession>A0ABN1J4D0</accession>
<proteinExistence type="inferred from homology"/>
<dbReference type="InterPro" id="IPR006042">
    <property type="entry name" value="Xan_ur_permease"/>
</dbReference>
<dbReference type="Proteomes" id="UP001500339">
    <property type="component" value="Unassembled WGS sequence"/>
</dbReference>
<evidence type="ECO:0000256" key="7">
    <source>
        <dbReference type="ARBA" id="ARBA00023136"/>
    </source>
</evidence>
<dbReference type="RefSeq" id="WP_343770275.1">
    <property type="nucleotide sequence ID" value="NZ_BAAACF010000003.1"/>
</dbReference>
<dbReference type="NCBIfam" id="TIGR00801">
    <property type="entry name" value="ncs2"/>
    <property type="match status" value="1"/>
</dbReference>
<dbReference type="NCBIfam" id="NF037981">
    <property type="entry name" value="NCS2_1"/>
    <property type="match status" value="1"/>
</dbReference>
<keyword evidence="7 8" id="KW-0472">Membrane</keyword>
<feature type="transmembrane region" description="Helical" evidence="8">
    <location>
        <begin position="55"/>
        <end position="77"/>
    </location>
</feature>
<dbReference type="Pfam" id="PF00860">
    <property type="entry name" value="Xan_ur_permease"/>
    <property type="match status" value="1"/>
</dbReference>
<evidence type="ECO:0000256" key="4">
    <source>
        <dbReference type="ARBA" id="ARBA00022475"/>
    </source>
</evidence>
<comment type="similarity">
    <text evidence="2">Belongs to the nucleobase:cation symporter-2 (NCS2) (TC 2.A.40) family.</text>
</comment>
<feature type="transmembrane region" description="Helical" evidence="8">
    <location>
        <begin position="379"/>
        <end position="396"/>
    </location>
</feature>
<feature type="transmembrane region" description="Helical" evidence="8">
    <location>
        <begin position="408"/>
        <end position="429"/>
    </location>
</feature>
<evidence type="ECO:0000256" key="8">
    <source>
        <dbReference type="SAM" id="Phobius"/>
    </source>
</evidence>
<feature type="transmembrane region" description="Helical" evidence="8">
    <location>
        <begin position="109"/>
        <end position="127"/>
    </location>
</feature>
<gene>
    <name evidence="9" type="ORF">GCM10008905_25690</name>
</gene>
<feature type="transmembrane region" description="Helical" evidence="8">
    <location>
        <begin position="320"/>
        <end position="343"/>
    </location>
</feature>
<keyword evidence="5 8" id="KW-0812">Transmembrane</keyword>
<evidence type="ECO:0000256" key="5">
    <source>
        <dbReference type="ARBA" id="ARBA00022692"/>
    </source>
</evidence>
<keyword evidence="3" id="KW-0813">Transport</keyword>